<gene>
    <name evidence="2" type="ORF">S12H4_21166</name>
</gene>
<name>X1T0T7_9ZZZZ</name>
<dbReference type="EMBL" id="BARW01010850">
    <property type="protein sequence ID" value="GAI81225.1"/>
    <property type="molecule type" value="Genomic_DNA"/>
</dbReference>
<dbReference type="PROSITE" id="PS50943">
    <property type="entry name" value="HTH_CROC1"/>
    <property type="match status" value="1"/>
</dbReference>
<feature type="non-terminal residue" evidence="2">
    <location>
        <position position="73"/>
    </location>
</feature>
<dbReference type="SUPFAM" id="SSF47413">
    <property type="entry name" value="lambda repressor-like DNA-binding domains"/>
    <property type="match status" value="1"/>
</dbReference>
<dbReference type="Pfam" id="PF01381">
    <property type="entry name" value="HTH_3"/>
    <property type="match status" value="1"/>
</dbReference>
<evidence type="ECO:0000313" key="2">
    <source>
        <dbReference type="EMBL" id="GAI81225.1"/>
    </source>
</evidence>
<dbReference type="InterPro" id="IPR001387">
    <property type="entry name" value="Cro/C1-type_HTH"/>
</dbReference>
<comment type="caution">
    <text evidence="2">The sequence shown here is derived from an EMBL/GenBank/DDBJ whole genome shotgun (WGS) entry which is preliminary data.</text>
</comment>
<organism evidence="2">
    <name type="scientific">marine sediment metagenome</name>
    <dbReference type="NCBI Taxonomy" id="412755"/>
    <lineage>
        <taxon>unclassified sequences</taxon>
        <taxon>metagenomes</taxon>
        <taxon>ecological metagenomes</taxon>
    </lineage>
</organism>
<evidence type="ECO:0000259" key="1">
    <source>
        <dbReference type="PROSITE" id="PS50943"/>
    </source>
</evidence>
<dbReference type="GO" id="GO:0003677">
    <property type="term" value="F:DNA binding"/>
    <property type="evidence" value="ECO:0007669"/>
    <property type="project" value="InterPro"/>
</dbReference>
<dbReference type="CDD" id="cd00093">
    <property type="entry name" value="HTH_XRE"/>
    <property type="match status" value="1"/>
</dbReference>
<dbReference type="AlphaFoldDB" id="X1T0T7"/>
<dbReference type="InterPro" id="IPR010982">
    <property type="entry name" value="Lambda_DNA-bd_dom_sf"/>
</dbReference>
<protein>
    <recommendedName>
        <fullName evidence="1">HTH cro/C1-type domain-containing protein</fullName>
    </recommendedName>
</protein>
<sequence>MEWEEFKKELLKDPEFKKEYEKLEPEYKIIRQILSLRRKKNLTQEQLAKLTGAKQSSIARIESGRHNTSLTLL</sequence>
<reference evidence="2" key="1">
    <citation type="journal article" date="2014" name="Front. Microbiol.">
        <title>High frequency of phylogenetically diverse reductive dehalogenase-homologous genes in deep subseafloor sedimentary metagenomes.</title>
        <authorList>
            <person name="Kawai M."/>
            <person name="Futagami T."/>
            <person name="Toyoda A."/>
            <person name="Takaki Y."/>
            <person name="Nishi S."/>
            <person name="Hori S."/>
            <person name="Arai W."/>
            <person name="Tsubouchi T."/>
            <person name="Morono Y."/>
            <person name="Uchiyama I."/>
            <person name="Ito T."/>
            <person name="Fujiyama A."/>
            <person name="Inagaki F."/>
            <person name="Takami H."/>
        </authorList>
    </citation>
    <scope>NUCLEOTIDE SEQUENCE</scope>
    <source>
        <strain evidence="2">Expedition CK06-06</strain>
    </source>
</reference>
<dbReference type="Gene3D" id="1.10.260.40">
    <property type="entry name" value="lambda repressor-like DNA-binding domains"/>
    <property type="match status" value="1"/>
</dbReference>
<proteinExistence type="predicted"/>
<accession>X1T0T7</accession>
<feature type="domain" description="HTH cro/C1-type" evidence="1">
    <location>
        <begin position="33"/>
        <end position="73"/>
    </location>
</feature>